<dbReference type="GO" id="GO:0004347">
    <property type="term" value="F:glucose-6-phosphate isomerase activity"/>
    <property type="evidence" value="ECO:0007669"/>
    <property type="project" value="InterPro"/>
</dbReference>
<dbReference type="Gene3D" id="3.40.50.10490">
    <property type="entry name" value="Glucose-6-phosphate isomerase like protein, domain 1"/>
    <property type="match status" value="4"/>
</dbReference>
<dbReference type="GO" id="GO:0048029">
    <property type="term" value="F:monosaccharide binding"/>
    <property type="evidence" value="ECO:0007669"/>
    <property type="project" value="TreeGrafter"/>
</dbReference>
<evidence type="ECO:0000313" key="6">
    <source>
        <dbReference type="Proteomes" id="UP000266841"/>
    </source>
</evidence>
<dbReference type="eggNOG" id="KOG2446">
    <property type="taxonomic scope" value="Eukaryota"/>
</dbReference>
<sequence length="677" mass="74297">MIISAHQARGILQRHSEETKPLRLSEINKAESNRRGDDFISVHKSEGGRTLILDLSRQRIDTFNHLFRLFGTLGIKEKIRDLAWGRTGRTGERREGPYNNFASVAMYHRSVSFANSRSLSDVFRGSRGDEVDGGAEGSSYHLAFRVPPGQGHVMYAPNDTSNVLDEIHTIFERVKHLSNSIRQGKRLGYSGRPMCDVLVVSAGGVVPKALEFIYELLLLDEHGEASAEVDASTLLPSKSNSQSNSNINCAAPQSSSLQSSVYNLVATPFKKHSTGSHGGSSPTKLFGQSHTTRRRRQLRVITSSDPSLIKRALSDGLRPSTTIVITLSLDREKERETKAITASIRNWLLSGLQDSVEQKSRDRAVAAHMYLVTGKDMMRRAGSNSYAVPNHTRCEAFSTFTAAGLLPLSILFGWDVAQRVLEGAHDMDSHFVESSARHNIPVLLALVDLWNEEFLGSNGRTVSPFSEALSAYPEFVARLESSVLSSSKCRPLVFGAGQSLNASTSTEFIMALKSSNDPTDHEQRLCKLFARADTMAFGLEDGARTRSFSSSPTALAIQSVDSMGSQSSVVPSDDVGDQTCTLLLCDKCDAYTAGQLVALEEHRATVKAWLREVNPFSPQSDPVQNERLDNIAKKLNDMKSVIANGGELEGGDEGREEEDNINASTMTMLRNYIHLDT</sequence>
<dbReference type="SUPFAM" id="SSF53697">
    <property type="entry name" value="SIS domain"/>
    <property type="match status" value="1"/>
</dbReference>
<dbReference type="GO" id="GO:0097367">
    <property type="term" value="F:carbohydrate derivative binding"/>
    <property type="evidence" value="ECO:0007669"/>
    <property type="project" value="InterPro"/>
</dbReference>
<feature type="region of interest" description="Disordered" evidence="4">
    <location>
        <begin position="272"/>
        <end position="292"/>
    </location>
</feature>
<dbReference type="OrthoDB" id="42138at2759"/>
<evidence type="ECO:0000256" key="2">
    <source>
        <dbReference type="ARBA" id="ARBA00023152"/>
    </source>
</evidence>
<evidence type="ECO:0000256" key="1">
    <source>
        <dbReference type="ARBA" id="ARBA00022432"/>
    </source>
</evidence>
<accession>K0SBB3</accession>
<dbReference type="PANTHER" id="PTHR11469">
    <property type="entry name" value="GLUCOSE-6-PHOSPHATE ISOMERASE"/>
    <property type="match status" value="1"/>
</dbReference>
<keyword evidence="6" id="KW-1185">Reference proteome</keyword>
<dbReference type="GO" id="GO:0006096">
    <property type="term" value="P:glycolytic process"/>
    <property type="evidence" value="ECO:0007669"/>
    <property type="project" value="UniProtKB-KW"/>
</dbReference>
<dbReference type="Pfam" id="PF00342">
    <property type="entry name" value="PGI"/>
    <property type="match status" value="1"/>
</dbReference>
<keyword evidence="3" id="KW-0413">Isomerase</keyword>
<dbReference type="PROSITE" id="PS51463">
    <property type="entry name" value="P_GLUCOSE_ISOMERASE_3"/>
    <property type="match status" value="1"/>
</dbReference>
<comment type="caution">
    <text evidence="5">The sequence shown here is derived from an EMBL/GenBank/DDBJ whole genome shotgun (WGS) entry which is preliminary data.</text>
</comment>
<dbReference type="InterPro" id="IPR001672">
    <property type="entry name" value="G6P_Isomerase"/>
</dbReference>
<evidence type="ECO:0008006" key="7">
    <source>
        <dbReference type="Google" id="ProtNLM"/>
    </source>
</evidence>
<proteinExistence type="predicted"/>
<protein>
    <recommendedName>
        <fullName evidence="7">Glucose-6-phosphate isomerase</fullName>
    </recommendedName>
</protein>
<dbReference type="GO" id="GO:0005829">
    <property type="term" value="C:cytosol"/>
    <property type="evidence" value="ECO:0007669"/>
    <property type="project" value="TreeGrafter"/>
</dbReference>
<evidence type="ECO:0000313" key="5">
    <source>
        <dbReference type="EMBL" id="EJK62204.1"/>
    </source>
</evidence>
<dbReference type="GO" id="GO:0006094">
    <property type="term" value="P:gluconeogenesis"/>
    <property type="evidence" value="ECO:0007669"/>
    <property type="project" value="UniProtKB-KW"/>
</dbReference>
<name>K0SBB3_THAOC</name>
<evidence type="ECO:0000256" key="3">
    <source>
        <dbReference type="ARBA" id="ARBA00023235"/>
    </source>
</evidence>
<keyword evidence="2" id="KW-0324">Glycolysis</keyword>
<reference evidence="5 6" key="1">
    <citation type="journal article" date="2012" name="Genome Biol.">
        <title>Genome and low-iron response of an oceanic diatom adapted to chronic iron limitation.</title>
        <authorList>
            <person name="Lommer M."/>
            <person name="Specht M."/>
            <person name="Roy A.S."/>
            <person name="Kraemer L."/>
            <person name="Andreson R."/>
            <person name="Gutowska M.A."/>
            <person name="Wolf J."/>
            <person name="Bergner S.V."/>
            <person name="Schilhabel M.B."/>
            <person name="Klostermeier U.C."/>
            <person name="Beiko R.G."/>
            <person name="Rosenstiel P."/>
            <person name="Hippler M."/>
            <person name="Laroche J."/>
        </authorList>
    </citation>
    <scope>NUCLEOTIDE SEQUENCE [LARGE SCALE GENOMIC DNA]</scope>
    <source>
        <strain evidence="5 6">CCMP1005</strain>
    </source>
</reference>
<dbReference type="PANTHER" id="PTHR11469:SF1">
    <property type="entry name" value="GLUCOSE-6-PHOSPHATE ISOMERASE"/>
    <property type="match status" value="1"/>
</dbReference>
<keyword evidence="1" id="KW-0312">Gluconeogenesis</keyword>
<dbReference type="OMA" id="ETNPRHN"/>
<dbReference type="GO" id="GO:0051156">
    <property type="term" value="P:glucose 6-phosphate metabolic process"/>
    <property type="evidence" value="ECO:0007669"/>
    <property type="project" value="TreeGrafter"/>
</dbReference>
<dbReference type="EMBL" id="AGNL01019049">
    <property type="protein sequence ID" value="EJK62204.1"/>
    <property type="molecule type" value="Genomic_DNA"/>
</dbReference>
<organism evidence="5 6">
    <name type="scientific">Thalassiosira oceanica</name>
    <name type="common">Marine diatom</name>
    <dbReference type="NCBI Taxonomy" id="159749"/>
    <lineage>
        <taxon>Eukaryota</taxon>
        <taxon>Sar</taxon>
        <taxon>Stramenopiles</taxon>
        <taxon>Ochrophyta</taxon>
        <taxon>Bacillariophyta</taxon>
        <taxon>Coscinodiscophyceae</taxon>
        <taxon>Thalassiosirophycidae</taxon>
        <taxon>Thalassiosirales</taxon>
        <taxon>Thalassiosiraceae</taxon>
        <taxon>Thalassiosira</taxon>
    </lineage>
</organism>
<dbReference type="InterPro" id="IPR046348">
    <property type="entry name" value="SIS_dom_sf"/>
</dbReference>
<gene>
    <name evidence="5" type="ORF">THAOC_17200</name>
</gene>
<dbReference type="Proteomes" id="UP000266841">
    <property type="component" value="Unassembled WGS sequence"/>
</dbReference>
<evidence type="ECO:0000256" key="4">
    <source>
        <dbReference type="SAM" id="MobiDB-lite"/>
    </source>
</evidence>
<dbReference type="AlphaFoldDB" id="K0SBB3"/>